<evidence type="ECO:0000256" key="7">
    <source>
        <dbReference type="ARBA" id="ARBA00022989"/>
    </source>
</evidence>
<organism evidence="13 14">
    <name type="scientific">Lentinus tigrinus ALCF2SS1-6</name>
    <dbReference type="NCBI Taxonomy" id="1328759"/>
    <lineage>
        <taxon>Eukaryota</taxon>
        <taxon>Fungi</taxon>
        <taxon>Dikarya</taxon>
        <taxon>Basidiomycota</taxon>
        <taxon>Agaricomycotina</taxon>
        <taxon>Agaricomycetes</taxon>
        <taxon>Polyporales</taxon>
        <taxon>Polyporaceae</taxon>
        <taxon>Lentinus</taxon>
    </lineage>
</organism>
<reference evidence="13" key="1">
    <citation type="journal article" date="2018" name="Genome Biol. Evol.">
        <title>Genomics and development of Lentinus tigrinus, a white-rot wood-decaying mushroom with dimorphic fruiting bodies.</title>
        <authorList>
            <person name="Wu B."/>
            <person name="Xu Z."/>
            <person name="Knudson A."/>
            <person name="Carlson A."/>
            <person name="Chen N."/>
            <person name="Kovaka S."/>
            <person name="LaButti K."/>
            <person name="Lipzen A."/>
            <person name="Pennachio C."/>
            <person name="Riley R."/>
            <person name="Schakwitz W."/>
            <person name="Umezawa K."/>
            <person name="Ohm R.A."/>
            <person name="Grigoriev I.V."/>
            <person name="Nagy L.G."/>
            <person name="Gibbons J."/>
            <person name="Hibbett D."/>
        </authorList>
    </citation>
    <scope>NUCLEOTIDE SEQUENCE [LARGE SCALE GENOMIC DNA]</scope>
    <source>
        <strain evidence="13">ALCF2SS1-6</strain>
    </source>
</reference>
<keyword evidence="6 11" id="KW-0256">Endoplasmic reticulum</keyword>
<dbReference type="OrthoDB" id="5311848at2759"/>
<dbReference type="GO" id="GO:0031965">
    <property type="term" value="C:nuclear membrane"/>
    <property type="evidence" value="ECO:0007669"/>
    <property type="project" value="UniProtKB-SubCell"/>
</dbReference>
<dbReference type="PANTHER" id="PTHR28012:SF1">
    <property type="entry name" value="NUCLEAR FUSION PROTEIN KAR5"/>
    <property type="match status" value="1"/>
</dbReference>
<dbReference type="GO" id="GO:0048288">
    <property type="term" value="P:nuclear membrane fusion involved in karyogamy"/>
    <property type="evidence" value="ECO:0007669"/>
    <property type="project" value="UniProtKB-UniRule"/>
</dbReference>
<evidence type="ECO:0000256" key="12">
    <source>
        <dbReference type="SAM" id="SignalP"/>
    </source>
</evidence>
<dbReference type="GO" id="GO:0000742">
    <property type="term" value="P:karyogamy involved in conjugation with cellular fusion"/>
    <property type="evidence" value="ECO:0007669"/>
    <property type="project" value="UniProtKB-UniRule"/>
</dbReference>
<evidence type="ECO:0000256" key="2">
    <source>
        <dbReference type="ARBA" id="ARBA00010473"/>
    </source>
</evidence>
<evidence type="ECO:0000256" key="8">
    <source>
        <dbReference type="ARBA" id="ARBA00023136"/>
    </source>
</evidence>
<keyword evidence="3 11" id="KW-0415">Karyogamy</keyword>
<keyword evidence="14" id="KW-1185">Reference proteome</keyword>
<dbReference type="EMBL" id="ML122252">
    <property type="protein sequence ID" value="RPD65666.1"/>
    <property type="molecule type" value="Genomic_DNA"/>
</dbReference>
<feature type="signal peptide" evidence="12">
    <location>
        <begin position="1"/>
        <end position="16"/>
    </location>
</feature>
<comment type="subcellular location">
    <subcellularLocation>
        <location evidence="11">Endoplasmic reticulum membrane</location>
    </subcellularLocation>
    <subcellularLocation>
        <location evidence="11">Nucleus membrane</location>
    </subcellularLocation>
</comment>
<evidence type="ECO:0000256" key="1">
    <source>
        <dbReference type="ARBA" id="ARBA00003389"/>
    </source>
</evidence>
<name>A0A5C2SXH3_9APHY</name>
<dbReference type="GO" id="GO:0005789">
    <property type="term" value="C:endoplasmic reticulum membrane"/>
    <property type="evidence" value="ECO:0007669"/>
    <property type="project" value="UniProtKB-SubCell"/>
</dbReference>
<evidence type="ECO:0000256" key="6">
    <source>
        <dbReference type="ARBA" id="ARBA00022824"/>
    </source>
</evidence>
<evidence type="ECO:0000256" key="4">
    <source>
        <dbReference type="ARBA" id="ARBA00022692"/>
    </source>
</evidence>
<dbReference type="AlphaFoldDB" id="A0A5C2SXH3"/>
<comment type="function">
    <text evidence="1 11">Required for nuclear membrane fusion during karyogamy.</text>
</comment>
<accession>A0A5C2SXH3</accession>
<sequence>MLPLSLLLACLPAAQALSWGYAPVIRKSSSMQSRKVDDGPSPAEVAAILEASSSVDAYAKKPDCFRRAVDLVQGRCTELETNEAERVKAALSMTLCEIATAEDHSPPLECVHFQSEIANNGDISPGKCVSALSRSAQYWSSYSGYLREVAQLCFAFHRWNDIDTAREVHRNATVETIAVLRYMSDREKRMQASWNESSAVLNGMRAILDRLHSSTAAIDVASSVVTDKLSLALKEMTGAYKVV</sequence>
<dbReference type="InterPro" id="IPR007292">
    <property type="entry name" value="Nuclear_fusion_Kar5"/>
</dbReference>
<keyword evidence="10 11" id="KW-0539">Nucleus</keyword>
<evidence type="ECO:0000313" key="14">
    <source>
        <dbReference type="Proteomes" id="UP000313359"/>
    </source>
</evidence>
<keyword evidence="7" id="KW-1133">Transmembrane helix</keyword>
<keyword evidence="4" id="KW-0812">Transmembrane</keyword>
<keyword evidence="5 11" id="KW-0732">Signal</keyword>
<protein>
    <recommendedName>
        <fullName evidence="15">Karyogamy protein 5</fullName>
    </recommendedName>
</protein>
<evidence type="ECO:0000256" key="5">
    <source>
        <dbReference type="ARBA" id="ARBA00022729"/>
    </source>
</evidence>
<proteinExistence type="inferred from homology"/>
<evidence type="ECO:0000256" key="9">
    <source>
        <dbReference type="ARBA" id="ARBA00023180"/>
    </source>
</evidence>
<evidence type="ECO:0000256" key="11">
    <source>
        <dbReference type="RuleBase" id="RU368082"/>
    </source>
</evidence>
<evidence type="ECO:0000256" key="10">
    <source>
        <dbReference type="ARBA" id="ARBA00023242"/>
    </source>
</evidence>
<gene>
    <name evidence="13" type="ORF">L227DRAFT_518712</name>
</gene>
<evidence type="ECO:0000256" key="3">
    <source>
        <dbReference type="ARBA" id="ARBA00022459"/>
    </source>
</evidence>
<dbReference type="Pfam" id="PF04163">
    <property type="entry name" value="Tht1"/>
    <property type="match status" value="1"/>
</dbReference>
<keyword evidence="9" id="KW-0325">Glycoprotein</keyword>
<dbReference type="PANTHER" id="PTHR28012">
    <property type="entry name" value="NUCLEAR FUSION PROTEIN KAR5"/>
    <property type="match status" value="1"/>
</dbReference>
<dbReference type="Proteomes" id="UP000313359">
    <property type="component" value="Unassembled WGS sequence"/>
</dbReference>
<feature type="chain" id="PRO_5022786428" description="Karyogamy protein 5" evidence="12">
    <location>
        <begin position="17"/>
        <end position="243"/>
    </location>
</feature>
<feature type="non-terminal residue" evidence="13">
    <location>
        <position position="243"/>
    </location>
</feature>
<keyword evidence="8" id="KW-0472">Membrane</keyword>
<evidence type="ECO:0008006" key="15">
    <source>
        <dbReference type="Google" id="ProtNLM"/>
    </source>
</evidence>
<comment type="similarity">
    <text evidence="2 11">Belongs to the KAR5 family.</text>
</comment>
<evidence type="ECO:0000313" key="13">
    <source>
        <dbReference type="EMBL" id="RPD65666.1"/>
    </source>
</evidence>